<name>A0A2J6T6B0_9HELO</name>
<dbReference type="AlphaFoldDB" id="A0A2J6T6B0"/>
<evidence type="ECO:0000313" key="2">
    <source>
        <dbReference type="EMBL" id="PMD58556.1"/>
    </source>
</evidence>
<keyword evidence="3" id="KW-1185">Reference proteome</keyword>
<feature type="compositionally biased region" description="Acidic residues" evidence="1">
    <location>
        <begin position="266"/>
        <end position="278"/>
    </location>
</feature>
<feature type="region of interest" description="Disordered" evidence="1">
    <location>
        <begin position="266"/>
        <end position="289"/>
    </location>
</feature>
<evidence type="ECO:0000313" key="3">
    <source>
        <dbReference type="Proteomes" id="UP000235371"/>
    </source>
</evidence>
<sequence length="289" mass="32839">MPPVKAESPQTPTAQPITPSKRRRQPAESDDECNPSNSSPIKKPRTPRRIPAARNKAPTTPAEAPQTPRSIARTPRAVPRTPSQQLSDAQRAQKDKWKTEWFEWVVRSLWTKANNFKHPVGTYTIYRIRAMNAFPVTEGELDTLPYQTLPNIKNRSNPIRSYSQEDVRLLACRKYAMLAGLHKQGLPEGELLRRGEPLSSQKQLERHQAHPNSRNILPPGSASPGRPVVTSNPLYIPIARVETWQEQVWRQGGIVRYQAMTQFDPEEQGDYDDWEQGDGSDFYDPAPFT</sequence>
<organism evidence="2 3">
    <name type="scientific">Hyaloscypha bicolor E</name>
    <dbReference type="NCBI Taxonomy" id="1095630"/>
    <lineage>
        <taxon>Eukaryota</taxon>
        <taxon>Fungi</taxon>
        <taxon>Dikarya</taxon>
        <taxon>Ascomycota</taxon>
        <taxon>Pezizomycotina</taxon>
        <taxon>Leotiomycetes</taxon>
        <taxon>Helotiales</taxon>
        <taxon>Hyaloscyphaceae</taxon>
        <taxon>Hyaloscypha</taxon>
        <taxon>Hyaloscypha bicolor</taxon>
    </lineage>
</organism>
<dbReference type="Proteomes" id="UP000235371">
    <property type="component" value="Unassembled WGS sequence"/>
</dbReference>
<proteinExistence type="predicted"/>
<feature type="compositionally biased region" description="Polar residues" evidence="1">
    <location>
        <begin position="81"/>
        <end position="90"/>
    </location>
</feature>
<dbReference type="EMBL" id="KZ613817">
    <property type="protein sequence ID" value="PMD58556.1"/>
    <property type="molecule type" value="Genomic_DNA"/>
</dbReference>
<accession>A0A2J6T6B0</accession>
<dbReference type="OrthoDB" id="3555020at2759"/>
<feature type="compositionally biased region" description="Low complexity" evidence="1">
    <location>
        <begin position="49"/>
        <end position="68"/>
    </location>
</feature>
<feature type="region of interest" description="Disordered" evidence="1">
    <location>
        <begin position="197"/>
        <end position="228"/>
    </location>
</feature>
<feature type="region of interest" description="Disordered" evidence="1">
    <location>
        <begin position="1"/>
        <end position="92"/>
    </location>
</feature>
<feature type="compositionally biased region" description="Polar residues" evidence="1">
    <location>
        <begin position="8"/>
        <end position="18"/>
    </location>
</feature>
<reference evidence="2 3" key="1">
    <citation type="submission" date="2016-04" db="EMBL/GenBank/DDBJ databases">
        <title>A degradative enzymes factory behind the ericoid mycorrhizal symbiosis.</title>
        <authorList>
            <consortium name="DOE Joint Genome Institute"/>
            <person name="Martino E."/>
            <person name="Morin E."/>
            <person name="Grelet G."/>
            <person name="Kuo A."/>
            <person name="Kohler A."/>
            <person name="Daghino S."/>
            <person name="Barry K."/>
            <person name="Choi C."/>
            <person name="Cichocki N."/>
            <person name="Clum A."/>
            <person name="Copeland A."/>
            <person name="Hainaut M."/>
            <person name="Haridas S."/>
            <person name="Labutti K."/>
            <person name="Lindquist E."/>
            <person name="Lipzen A."/>
            <person name="Khouja H.-R."/>
            <person name="Murat C."/>
            <person name="Ohm R."/>
            <person name="Olson A."/>
            <person name="Spatafora J."/>
            <person name="Veneault-Fourrey C."/>
            <person name="Henrissat B."/>
            <person name="Grigoriev I."/>
            <person name="Martin F."/>
            <person name="Perotto S."/>
        </authorList>
    </citation>
    <scope>NUCLEOTIDE SEQUENCE [LARGE SCALE GENOMIC DNA]</scope>
    <source>
        <strain evidence="2 3">E</strain>
    </source>
</reference>
<gene>
    <name evidence="2" type="ORF">K444DRAFT_663893</name>
</gene>
<dbReference type="InParanoid" id="A0A2J6T6B0"/>
<evidence type="ECO:0000256" key="1">
    <source>
        <dbReference type="SAM" id="MobiDB-lite"/>
    </source>
</evidence>
<dbReference type="GeneID" id="36594975"/>
<protein>
    <submittedName>
        <fullName evidence="2">Uncharacterized protein</fullName>
    </submittedName>
</protein>
<dbReference type="RefSeq" id="XP_024735460.1">
    <property type="nucleotide sequence ID" value="XM_024886898.1"/>
</dbReference>